<dbReference type="Pfam" id="PF05649">
    <property type="entry name" value="Peptidase_M13_N"/>
    <property type="match status" value="1"/>
</dbReference>
<name>A0A9J6E4H1_RHIMP</name>
<dbReference type="Proteomes" id="UP000821866">
    <property type="component" value="Chromosome 4"/>
</dbReference>
<feature type="compositionally biased region" description="Basic residues" evidence="2">
    <location>
        <begin position="8"/>
        <end position="17"/>
    </location>
</feature>
<dbReference type="PROSITE" id="PS51885">
    <property type="entry name" value="NEPRILYSIN"/>
    <property type="match status" value="1"/>
</dbReference>
<keyword evidence="6" id="KW-1185">Reference proteome</keyword>
<dbReference type="VEuPathDB" id="VectorBase:LOC119168385"/>
<dbReference type="GO" id="GO:0004222">
    <property type="term" value="F:metalloendopeptidase activity"/>
    <property type="evidence" value="ECO:0007669"/>
    <property type="project" value="InterPro"/>
</dbReference>
<evidence type="ECO:0000259" key="4">
    <source>
        <dbReference type="Pfam" id="PF05649"/>
    </source>
</evidence>
<dbReference type="InterPro" id="IPR024079">
    <property type="entry name" value="MetalloPept_cat_dom_sf"/>
</dbReference>
<dbReference type="AlphaFoldDB" id="A0A9J6E4H1"/>
<sequence>MSKEEGKKNKRRRRAQNKKSQEDGNPQRPLVVASPSKNCSWEVSHIARGAVTSPTLPQPAGPTTGQAELPLIRSVDVQPSSPVSPSTPVEPVLSGSGGERETTGPPRLSSVSGSGVTSTPSEIPWSPPSIPNKGAGAVSDYRYAFVVFITVFVALLGLVAFLSLSRSRAEGRSYVCNTEDCRAHARLLTKRLNWTLDPCEDFGAFVCSAVRSPSEQSEVFRTVLDEMRLSWYLRLRDTLSRGSLKLPVGKRALAMYAMCRDRYPTDVPDVPLFLFFLRLHGLKWPERPLSFEPPLQLILRLAYLWQCPFWMSVSVLKVPDNSTRTGTRLRLRIRPSMFVPILLYHHRIAKSVYTTYWEQFLYHIYPNSSTRPALNETAIKEVRDMEGHILETLSLVGKTMQPKPMAFPLAELSSHVPNASTVEWLRSLRNSIPSEQEFNFTDEVLVSDIHLLLTVNDLLRKYDEAQLNMHFTWLLVQYYAPVADYRMLIDYFGNAYKAAAYLPVFCGHHLEASYKVLVLALDIASRFEARDVKIINDGFEDLVFTALEMVNASNWMDGESKVRLSEKILTVKKSLWPPEAAVNVDMLDQVYGDFPEDRASFAAKSLSTRMMASHVSDDRSVRGSDAAALEQRTGQRPL</sequence>
<feature type="region of interest" description="Disordered" evidence="2">
    <location>
        <begin position="616"/>
        <end position="638"/>
    </location>
</feature>
<comment type="caution">
    <text evidence="5">The sequence shown here is derived from an EMBL/GenBank/DDBJ whole genome shotgun (WGS) entry which is preliminary data.</text>
</comment>
<organism evidence="5 6">
    <name type="scientific">Rhipicephalus microplus</name>
    <name type="common">Cattle tick</name>
    <name type="synonym">Boophilus microplus</name>
    <dbReference type="NCBI Taxonomy" id="6941"/>
    <lineage>
        <taxon>Eukaryota</taxon>
        <taxon>Metazoa</taxon>
        <taxon>Ecdysozoa</taxon>
        <taxon>Arthropoda</taxon>
        <taxon>Chelicerata</taxon>
        <taxon>Arachnida</taxon>
        <taxon>Acari</taxon>
        <taxon>Parasitiformes</taxon>
        <taxon>Ixodida</taxon>
        <taxon>Ixodoidea</taxon>
        <taxon>Ixodidae</taxon>
        <taxon>Rhipicephalinae</taxon>
        <taxon>Rhipicephalus</taxon>
        <taxon>Boophilus</taxon>
    </lineage>
</organism>
<reference evidence="5" key="1">
    <citation type="journal article" date="2020" name="Cell">
        <title>Large-Scale Comparative Analyses of Tick Genomes Elucidate Their Genetic Diversity and Vector Capacities.</title>
        <authorList>
            <consortium name="Tick Genome and Microbiome Consortium (TIGMIC)"/>
            <person name="Jia N."/>
            <person name="Wang J."/>
            <person name="Shi W."/>
            <person name="Du L."/>
            <person name="Sun Y."/>
            <person name="Zhan W."/>
            <person name="Jiang J.F."/>
            <person name="Wang Q."/>
            <person name="Zhang B."/>
            <person name="Ji P."/>
            <person name="Bell-Sakyi L."/>
            <person name="Cui X.M."/>
            <person name="Yuan T.T."/>
            <person name="Jiang B.G."/>
            <person name="Yang W.F."/>
            <person name="Lam T.T."/>
            <person name="Chang Q.C."/>
            <person name="Ding S.J."/>
            <person name="Wang X.J."/>
            <person name="Zhu J.G."/>
            <person name="Ruan X.D."/>
            <person name="Zhao L."/>
            <person name="Wei J.T."/>
            <person name="Ye R.Z."/>
            <person name="Que T.C."/>
            <person name="Du C.H."/>
            <person name="Zhou Y.H."/>
            <person name="Cheng J.X."/>
            <person name="Dai P.F."/>
            <person name="Guo W.B."/>
            <person name="Han X.H."/>
            <person name="Huang E.J."/>
            <person name="Li L.F."/>
            <person name="Wei W."/>
            <person name="Gao Y.C."/>
            <person name="Liu J.Z."/>
            <person name="Shao H.Z."/>
            <person name="Wang X."/>
            <person name="Wang C.C."/>
            <person name="Yang T.C."/>
            <person name="Huo Q.B."/>
            <person name="Li W."/>
            <person name="Chen H.Y."/>
            <person name="Chen S.E."/>
            <person name="Zhou L.G."/>
            <person name="Ni X.B."/>
            <person name="Tian J.H."/>
            <person name="Sheng Y."/>
            <person name="Liu T."/>
            <person name="Pan Y.S."/>
            <person name="Xia L.Y."/>
            <person name="Li J."/>
            <person name="Zhao F."/>
            <person name="Cao W.C."/>
        </authorList>
    </citation>
    <scope>NUCLEOTIDE SEQUENCE</scope>
    <source>
        <strain evidence="5">Rmic-2018</strain>
    </source>
</reference>
<reference evidence="5" key="2">
    <citation type="submission" date="2021-09" db="EMBL/GenBank/DDBJ databases">
        <authorList>
            <person name="Jia N."/>
            <person name="Wang J."/>
            <person name="Shi W."/>
            <person name="Du L."/>
            <person name="Sun Y."/>
            <person name="Zhan W."/>
            <person name="Jiang J."/>
            <person name="Wang Q."/>
            <person name="Zhang B."/>
            <person name="Ji P."/>
            <person name="Sakyi L.B."/>
            <person name="Cui X."/>
            <person name="Yuan T."/>
            <person name="Jiang B."/>
            <person name="Yang W."/>
            <person name="Lam T.T.-Y."/>
            <person name="Chang Q."/>
            <person name="Ding S."/>
            <person name="Wang X."/>
            <person name="Zhu J."/>
            <person name="Ruan X."/>
            <person name="Zhao L."/>
            <person name="Wei J."/>
            <person name="Que T."/>
            <person name="Du C."/>
            <person name="Cheng J."/>
            <person name="Dai P."/>
            <person name="Han X."/>
            <person name="Huang E."/>
            <person name="Gao Y."/>
            <person name="Liu J."/>
            <person name="Shao H."/>
            <person name="Ye R."/>
            <person name="Li L."/>
            <person name="Wei W."/>
            <person name="Wang X."/>
            <person name="Wang C."/>
            <person name="Huo Q."/>
            <person name="Li W."/>
            <person name="Guo W."/>
            <person name="Chen H."/>
            <person name="Chen S."/>
            <person name="Zhou L."/>
            <person name="Zhou L."/>
            <person name="Ni X."/>
            <person name="Tian J."/>
            <person name="Zhou Y."/>
            <person name="Sheng Y."/>
            <person name="Liu T."/>
            <person name="Pan Y."/>
            <person name="Xia L."/>
            <person name="Li J."/>
            <person name="Zhao F."/>
            <person name="Cao W."/>
        </authorList>
    </citation>
    <scope>NUCLEOTIDE SEQUENCE</scope>
    <source>
        <strain evidence="5">Rmic-2018</strain>
        <tissue evidence="5">Larvae</tissue>
    </source>
</reference>
<dbReference type="InterPro" id="IPR042089">
    <property type="entry name" value="Peptidase_M13_dom_2"/>
</dbReference>
<protein>
    <recommendedName>
        <fullName evidence="4">Peptidase M13 N-terminal domain-containing protein</fullName>
    </recommendedName>
</protein>
<feature type="region of interest" description="Disordered" evidence="2">
    <location>
        <begin position="77"/>
        <end position="127"/>
    </location>
</feature>
<dbReference type="PANTHER" id="PTHR11733">
    <property type="entry name" value="ZINC METALLOPROTEASE FAMILY M13 NEPRILYSIN-RELATED"/>
    <property type="match status" value="1"/>
</dbReference>
<dbReference type="EMBL" id="JABSTU010000006">
    <property type="protein sequence ID" value="KAH8028981.1"/>
    <property type="molecule type" value="Genomic_DNA"/>
</dbReference>
<dbReference type="PANTHER" id="PTHR11733:SF241">
    <property type="entry name" value="GH26575P-RELATED"/>
    <property type="match status" value="1"/>
</dbReference>
<accession>A0A9J6E4H1</accession>
<feature type="region of interest" description="Disordered" evidence="2">
    <location>
        <begin position="1"/>
        <end position="36"/>
    </location>
</feature>
<proteinExistence type="inferred from homology"/>
<evidence type="ECO:0000256" key="1">
    <source>
        <dbReference type="ARBA" id="ARBA00007357"/>
    </source>
</evidence>
<feature type="domain" description="Peptidase M13 N-terminal" evidence="4">
    <location>
        <begin position="198"/>
        <end position="572"/>
    </location>
</feature>
<dbReference type="GO" id="GO:0016485">
    <property type="term" value="P:protein processing"/>
    <property type="evidence" value="ECO:0007669"/>
    <property type="project" value="TreeGrafter"/>
</dbReference>
<gene>
    <name evidence="5" type="ORF">HPB51_021836</name>
</gene>
<feature type="transmembrane region" description="Helical" evidence="3">
    <location>
        <begin position="143"/>
        <end position="164"/>
    </location>
</feature>
<dbReference type="Gene3D" id="3.40.390.10">
    <property type="entry name" value="Collagenase (Catalytic Domain)"/>
    <property type="match status" value="1"/>
</dbReference>
<dbReference type="GO" id="GO:0005886">
    <property type="term" value="C:plasma membrane"/>
    <property type="evidence" value="ECO:0007669"/>
    <property type="project" value="TreeGrafter"/>
</dbReference>
<keyword evidence="3" id="KW-0812">Transmembrane</keyword>
<evidence type="ECO:0000313" key="6">
    <source>
        <dbReference type="Proteomes" id="UP000821866"/>
    </source>
</evidence>
<evidence type="ECO:0000256" key="3">
    <source>
        <dbReference type="SAM" id="Phobius"/>
    </source>
</evidence>
<dbReference type="SUPFAM" id="SSF55486">
    <property type="entry name" value="Metalloproteases ('zincins'), catalytic domain"/>
    <property type="match status" value="1"/>
</dbReference>
<feature type="compositionally biased region" description="Low complexity" evidence="2">
    <location>
        <begin position="77"/>
        <end position="92"/>
    </location>
</feature>
<evidence type="ECO:0000313" key="5">
    <source>
        <dbReference type="EMBL" id="KAH8028981.1"/>
    </source>
</evidence>
<dbReference type="InterPro" id="IPR000718">
    <property type="entry name" value="Peptidase_M13"/>
</dbReference>
<comment type="similarity">
    <text evidence="1">Belongs to the peptidase M13 family.</text>
</comment>
<dbReference type="InterPro" id="IPR008753">
    <property type="entry name" value="Peptidase_M13_N"/>
</dbReference>
<evidence type="ECO:0000256" key="2">
    <source>
        <dbReference type="SAM" id="MobiDB-lite"/>
    </source>
</evidence>
<dbReference type="Gene3D" id="1.10.1380.10">
    <property type="entry name" value="Neutral endopeptidase , domain2"/>
    <property type="match status" value="1"/>
</dbReference>
<keyword evidence="3" id="KW-0472">Membrane</keyword>
<keyword evidence="3" id="KW-1133">Transmembrane helix</keyword>
<feature type="compositionally biased region" description="Low complexity" evidence="2">
    <location>
        <begin position="109"/>
        <end position="124"/>
    </location>
</feature>